<dbReference type="Pfam" id="PF01541">
    <property type="entry name" value="GIY-YIG"/>
    <property type="match status" value="1"/>
</dbReference>
<organism evidence="3 4">
    <name type="scientific">Alkalicaulis satelles</name>
    <dbReference type="NCBI Taxonomy" id="2609175"/>
    <lineage>
        <taxon>Bacteria</taxon>
        <taxon>Pseudomonadati</taxon>
        <taxon>Pseudomonadota</taxon>
        <taxon>Alphaproteobacteria</taxon>
        <taxon>Maricaulales</taxon>
        <taxon>Maricaulaceae</taxon>
        <taxon>Alkalicaulis</taxon>
    </lineage>
</organism>
<keyword evidence="4" id="KW-1185">Reference proteome</keyword>
<dbReference type="InterPro" id="IPR000305">
    <property type="entry name" value="GIY-YIG_endonuc"/>
</dbReference>
<dbReference type="RefSeq" id="WP_150023006.1">
    <property type="nucleotide sequence ID" value="NZ_VWOJ01000002.1"/>
</dbReference>
<dbReference type="PANTHER" id="PTHR34477:SF5">
    <property type="entry name" value="BSL5627 PROTEIN"/>
    <property type="match status" value="1"/>
</dbReference>
<evidence type="ECO:0000313" key="4">
    <source>
        <dbReference type="Proteomes" id="UP000325122"/>
    </source>
</evidence>
<dbReference type="CDD" id="cd10448">
    <property type="entry name" value="GIY-YIG_unchar_3"/>
    <property type="match status" value="1"/>
</dbReference>
<dbReference type="SUPFAM" id="SSF82771">
    <property type="entry name" value="GIY-YIG endonuclease"/>
    <property type="match status" value="1"/>
</dbReference>
<accession>A0A5M6ZK48</accession>
<dbReference type="EMBL" id="VWOJ01000002">
    <property type="protein sequence ID" value="KAA5804114.1"/>
    <property type="molecule type" value="Genomic_DNA"/>
</dbReference>
<evidence type="ECO:0000313" key="3">
    <source>
        <dbReference type="EMBL" id="KAA5804114.1"/>
    </source>
</evidence>
<dbReference type="SMART" id="SM00465">
    <property type="entry name" value="GIYc"/>
    <property type="match status" value="1"/>
</dbReference>
<evidence type="ECO:0000259" key="2">
    <source>
        <dbReference type="PROSITE" id="PS50164"/>
    </source>
</evidence>
<protein>
    <submittedName>
        <fullName evidence="3">GIY-YIG nuclease family protein</fullName>
    </submittedName>
</protein>
<evidence type="ECO:0000256" key="1">
    <source>
        <dbReference type="ARBA" id="ARBA00007435"/>
    </source>
</evidence>
<reference evidence="3 4" key="1">
    <citation type="submission" date="2019-09" db="EMBL/GenBank/DDBJ databases">
        <authorList>
            <person name="Kevbrin V."/>
            <person name="Grouzdev D.S."/>
        </authorList>
    </citation>
    <scope>NUCLEOTIDE SEQUENCE [LARGE SCALE GENOMIC DNA]</scope>
    <source>
        <strain evidence="3 4">G-192</strain>
    </source>
</reference>
<dbReference type="PANTHER" id="PTHR34477">
    <property type="entry name" value="UPF0213 PROTEIN YHBQ"/>
    <property type="match status" value="1"/>
</dbReference>
<dbReference type="InterPro" id="IPR050190">
    <property type="entry name" value="UPF0213_domain"/>
</dbReference>
<dbReference type="Proteomes" id="UP000325122">
    <property type="component" value="Unassembled WGS sequence"/>
</dbReference>
<name>A0A5M6ZK48_9PROT</name>
<gene>
    <name evidence="3" type="ORF">F1654_08020</name>
</gene>
<comment type="similarity">
    <text evidence="1">Belongs to the UPF0213 family.</text>
</comment>
<feature type="domain" description="GIY-YIG" evidence="2">
    <location>
        <begin position="4"/>
        <end position="80"/>
    </location>
</feature>
<comment type="caution">
    <text evidence="3">The sequence shown here is derived from an EMBL/GenBank/DDBJ whole genome shotgun (WGS) entry which is preliminary data.</text>
</comment>
<dbReference type="AlphaFoldDB" id="A0A5M6ZK48"/>
<dbReference type="InterPro" id="IPR035901">
    <property type="entry name" value="GIY-YIG_endonuc_sf"/>
</dbReference>
<sequence length="98" mass="11881">MRDYNFYVYMMANRKQGALYTGVTNDLLRRVWEHREGVGSAFVRQYGVTRLVWYAHHSDVVEAMAHERRLKRWRRAWKITLIETENPDWRDLAHDLTV</sequence>
<dbReference type="Gene3D" id="3.40.1440.10">
    <property type="entry name" value="GIY-YIG endonuclease"/>
    <property type="match status" value="1"/>
</dbReference>
<dbReference type="PROSITE" id="PS50164">
    <property type="entry name" value="GIY_YIG"/>
    <property type="match status" value="1"/>
</dbReference>
<proteinExistence type="inferred from homology"/>